<proteinExistence type="predicted"/>
<dbReference type="PROSITE" id="PS00198">
    <property type="entry name" value="4FE4S_FER_1"/>
    <property type="match status" value="1"/>
</dbReference>
<evidence type="ECO:0000256" key="5">
    <source>
        <dbReference type="ARBA" id="ARBA00022785"/>
    </source>
</evidence>
<dbReference type="GO" id="GO:0008616">
    <property type="term" value="P:tRNA queuosine(34) biosynthetic process"/>
    <property type="evidence" value="ECO:0007669"/>
    <property type="project" value="UniProtKB-KW"/>
</dbReference>
<keyword evidence="6" id="KW-0560">Oxidoreductase</keyword>
<dbReference type="Proteomes" id="UP000007239">
    <property type="component" value="Chromosome"/>
</dbReference>
<dbReference type="InterPro" id="IPR017896">
    <property type="entry name" value="4Fe4S_Fe-S-bd"/>
</dbReference>
<protein>
    <recommendedName>
        <fullName evidence="9">4Fe-4S ferredoxin-type domain-containing protein</fullName>
    </recommendedName>
</protein>
<keyword evidence="8" id="KW-0411">Iron-sulfur</keyword>
<dbReference type="Pfam" id="PF13484">
    <property type="entry name" value="Fer4_16"/>
    <property type="match status" value="1"/>
</dbReference>
<dbReference type="PANTHER" id="PTHR30002">
    <property type="entry name" value="EPOXYQUEUOSINE REDUCTASE"/>
    <property type="match status" value="1"/>
</dbReference>
<feature type="domain" description="4Fe-4S ferredoxin-type" evidence="9">
    <location>
        <begin position="174"/>
        <end position="204"/>
    </location>
</feature>
<evidence type="ECO:0000256" key="7">
    <source>
        <dbReference type="ARBA" id="ARBA00023004"/>
    </source>
</evidence>
<evidence type="ECO:0000313" key="11">
    <source>
        <dbReference type="Proteomes" id="UP000007239"/>
    </source>
</evidence>
<dbReference type="PROSITE" id="PS51379">
    <property type="entry name" value="4FE4S_FER_2"/>
    <property type="match status" value="1"/>
</dbReference>
<dbReference type="InterPro" id="IPR017900">
    <property type="entry name" value="4Fe4S_Fe_S_CS"/>
</dbReference>
<accession>F6BJ15</accession>
<keyword evidence="1" id="KW-0004">4Fe-4S</keyword>
<evidence type="ECO:0000256" key="3">
    <source>
        <dbReference type="ARBA" id="ARBA00022694"/>
    </source>
</evidence>
<dbReference type="InterPro" id="IPR013542">
    <property type="entry name" value="QueG_DUF1730"/>
</dbReference>
<keyword evidence="7" id="KW-0408">Iron</keyword>
<keyword evidence="11" id="KW-1185">Reference proteome</keyword>
<dbReference type="NCBIfam" id="TIGR00276">
    <property type="entry name" value="tRNA epoxyqueuosine(34) reductase QueG"/>
    <property type="match status" value="1"/>
</dbReference>
<dbReference type="GO" id="GO:0046872">
    <property type="term" value="F:metal ion binding"/>
    <property type="evidence" value="ECO:0007669"/>
    <property type="project" value="UniProtKB-KW"/>
</dbReference>
<evidence type="ECO:0000313" key="10">
    <source>
        <dbReference type="EMBL" id="AEF16847.1"/>
    </source>
</evidence>
<dbReference type="InterPro" id="IPR011989">
    <property type="entry name" value="ARM-like"/>
</dbReference>
<dbReference type="AlphaFoldDB" id="F6BJ15"/>
<dbReference type="GO" id="GO:0052693">
    <property type="term" value="F:epoxyqueuosine reductase activity"/>
    <property type="evidence" value="ECO:0007669"/>
    <property type="project" value="TreeGrafter"/>
</dbReference>
<dbReference type="SUPFAM" id="SSF48371">
    <property type="entry name" value="ARM repeat"/>
    <property type="match status" value="1"/>
</dbReference>
<dbReference type="EMBL" id="CP002739">
    <property type="protein sequence ID" value="AEF16847.1"/>
    <property type="molecule type" value="Genomic_DNA"/>
</dbReference>
<evidence type="ECO:0000256" key="4">
    <source>
        <dbReference type="ARBA" id="ARBA00022723"/>
    </source>
</evidence>
<evidence type="ECO:0000256" key="8">
    <source>
        <dbReference type="ARBA" id="ARBA00023014"/>
    </source>
</evidence>
<dbReference type="SUPFAM" id="SSF54862">
    <property type="entry name" value="4Fe-4S ferredoxins"/>
    <property type="match status" value="1"/>
</dbReference>
<evidence type="ECO:0000256" key="6">
    <source>
        <dbReference type="ARBA" id="ARBA00023002"/>
    </source>
</evidence>
<dbReference type="PANTHER" id="PTHR30002:SF4">
    <property type="entry name" value="EPOXYQUEUOSINE REDUCTASE"/>
    <property type="match status" value="1"/>
</dbReference>
<dbReference type="InterPro" id="IPR016024">
    <property type="entry name" value="ARM-type_fold"/>
</dbReference>
<dbReference type="Pfam" id="PF08331">
    <property type="entry name" value="QueG_DUF1730"/>
    <property type="match status" value="1"/>
</dbReference>
<dbReference type="HOGENOM" id="CLU_030790_2_1_9"/>
<gene>
    <name evidence="10" type="ordered locus">Thexy_0806</name>
</gene>
<dbReference type="eggNOG" id="COG1600">
    <property type="taxonomic scope" value="Bacteria"/>
</dbReference>
<sequence length="380" mass="43296">MTCVTKEEIKDFAYKSGIDVIGFASPDCLFEYRDLLLYRLNNGLNCNIEEKDVDKRINPYYLLSDVKSIISVAISYNVDYEFEAPRYGYGTISKTAWGVDYHKVMIDLLKKLEKFISSKCGDAKTVLLVDNNPLLERAIAYNAGIGFFGKNNMIINEEYGSYIFLGEMLINISFEPDSKVESKCGSCRRCLKACPGKALIEEYKIDANKCLSYATIKKGYLSDSTLKRLGTRIYGCDICQDVCPFNQKAKKVTRREFTPQNLKPKHDLKDILRLDNKKFKELFGDTSASWRGKNTIIRNAIIAAINSNDKDAIEPLKKLINSESAYIRGYSAYALSILDKENAFSYIEKAYLNEKDESTKEFMKKAIMNIRGETFEGNER</sequence>
<keyword evidence="3" id="KW-0819">tRNA processing</keyword>
<reference evidence="10" key="1">
    <citation type="submission" date="2011-05" db="EMBL/GenBank/DDBJ databases">
        <title>Complete sequence of Thermoanaerobacterium xylanolyticum LX-11.</title>
        <authorList>
            <consortium name="US DOE Joint Genome Institute"/>
            <person name="Lucas S."/>
            <person name="Han J."/>
            <person name="Lapidus A."/>
            <person name="Cheng J.-F."/>
            <person name="Goodwin L."/>
            <person name="Pitluck S."/>
            <person name="Peters L."/>
            <person name="Mikhailova N."/>
            <person name="Lu M."/>
            <person name="Han C."/>
            <person name="Tapia R."/>
            <person name="Land M."/>
            <person name="Hauser L."/>
            <person name="Kyrpides N."/>
            <person name="Ivanova N."/>
            <person name="Pagani I."/>
            <person name="Hemme C."/>
            <person name="Woyke T."/>
        </authorList>
    </citation>
    <scope>NUCLEOTIDE SEQUENCE</scope>
    <source>
        <strain evidence="10">LX-11</strain>
    </source>
</reference>
<dbReference type="Gene3D" id="1.25.10.10">
    <property type="entry name" value="Leucine-rich Repeat Variant"/>
    <property type="match status" value="1"/>
</dbReference>
<keyword evidence="5" id="KW-0671">Queuosine biosynthesis</keyword>
<dbReference type="GO" id="GO:0051539">
    <property type="term" value="F:4 iron, 4 sulfur cluster binding"/>
    <property type="evidence" value="ECO:0007669"/>
    <property type="project" value="UniProtKB-KW"/>
</dbReference>
<evidence type="ECO:0000256" key="1">
    <source>
        <dbReference type="ARBA" id="ARBA00022485"/>
    </source>
</evidence>
<dbReference type="RefSeq" id="WP_013787595.1">
    <property type="nucleotide sequence ID" value="NC_015555.1"/>
</dbReference>
<dbReference type="STRING" id="858215.Thexy_0806"/>
<name>F6BJ15_THEXL</name>
<dbReference type="InterPro" id="IPR004453">
    <property type="entry name" value="QueG"/>
</dbReference>
<dbReference type="Gene3D" id="3.30.70.20">
    <property type="match status" value="1"/>
</dbReference>
<keyword evidence="4" id="KW-0479">Metal-binding</keyword>
<dbReference type="KEGG" id="txy:Thexy_0806"/>
<evidence type="ECO:0000256" key="2">
    <source>
        <dbReference type="ARBA" id="ARBA00022490"/>
    </source>
</evidence>
<keyword evidence="2" id="KW-0963">Cytoplasm</keyword>
<evidence type="ECO:0000259" key="9">
    <source>
        <dbReference type="PROSITE" id="PS51379"/>
    </source>
</evidence>
<organism evidence="10 11">
    <name type="scientific">Thermoanaerobacterium xylanolyticum (strain ATCC 49914 / DSM 7097 / LX-11)</name>
    <dbReference type="NCBI Taxonomy" id="858215"/>
    <lineage>
        <taxon>Bacteria</taxon>
        <taxon>Bacillati</taxon>
        <taxon>Bacillota</taxon>
        <taxon>Clostridia</taxon>
        <taxon>Thermoanaerobacterales</taxon>
        <taxon>Thermoanaerobacteraceae</taxon>
        <taxon>Thermoanaerobacterium</taxon>
    </lineage>
</organism>